<sequence length="115" mass="12903">MSTAPEPEHLPDRPHWRCRVCDQPWPCPESQASLLDEYRAYPSLLKIYLSAQMYEALDDFTAYGGVPPLNLYERFLSWARNRSASGDPSVTHHSPESRSPPCPSSDSPSSGPRSL</sequence>
<protein>
    <recommendedName>
        <fullName evidence="4">Flavin reductase</fullName>
    </recommendedName>
</protein>
<evidence type="ECO:0000256" key="1">
    <source>
        <dbReference type="SAM" id="MobiDB-lite"/>
    </source>
</evidence>
<accession>A0ABT6WD09</accession>
<dbReference type="RefSeq" id="WP_282757015.1">
    <property type="nucleotide sequence ID" value="NZ_JASCTH010000002.1"/>
</dbReference>
<evidence type="ECO:0000313" key="3">
    <source>
        <dbReference type="Proteomes" id="UP001241758"/>
    </source>
</evidence>
<feature type="compositionally biased region" description="Polar residues" evidence="1">
    <location>
        <begin position="83"/>
        <end position="92"/>
    </location>
</feature>
<organism evidence="2 3">
    <name type="scientific">Actinoplanes sandaracinus</name>
    <dbReference type="NCBI Taxonomy" id="3045177"/>
    <lineage>
        <taxon>Bacteria</taxon>
        <taxon>Bacillati</taxon>
        <taxon>Actinomycetota</taxon>
        <taxon>Actinomycetes</taxon>
        <taxon>Micromonosporales</taxon>
        <taxon>Micromonosporaceae</taxon>
        <taxon>Actinoplanes</taxon>
    </lineage>
</organism>
<dbReference type="EMBL" id="JASCTH010000002">
    <property type="protein sequence ID" value="MDI6097618.1"/>
    <property type="molecule type" value="Genomic_DNA"/>
</dbReference>
<keyword evidence="3" id="KW-1185">Reference proteome</keyword>
<comment type="caution">
    <text evidence="2">The sequence shown here is derived from an EMBL/GenBank/DDBJ whole genome shotgun (WGS) entry which is preliminary data.</text>
</comment>
<name>A0ABT6WD09_9ACTN</name>
<feature type="region of interest" description="Disordered" evidence="1">
    <location>
        <begin position="83"/>
        <end position="115"/>
    </location>
</feature>
<proteinExistence type="predicted"/>
<evidence type="ECO:0008006" key="4">
    <source>
        <dbReference type="Google" id="ProtNLM"/>
    </source>
</evidence>
<gene>
    <name evidence="2" type="ORF">QLQ12_03255</name>
</gene>
<evidence type="ECO:0000313" key="2">
    <source>
        <dbReference type="EMBL" id="MDI6097618.1"/>
    </source>
</evidence>
<reference evidence="2 3" key="1">
    <citation type="submission" date="2023-05" db="EMBL/GenBank/DDBJ databases">
        <title>Actinoplanes sp. NEAU-A12 genome sequencing.</title>
        <authorList>
            <person name="Wang Z.-S."/>
        </authorList>
    </citation>
    <scope>NUCLEOTIDE SEQUENCE [LARGE SCALE GENOMIC DNA]</scope>
    <source>
        <strain evidence="2 3">NEAU-A12</strain>
    </source>
</reference>
<feature type="compositionally biased region" description="Low complexity" evidence="1">
    <location>
        <begin position="104"/>
        <end position="115"/>
    </location>
</feature>
<dbReference type="Proteomes" id="UP001241758">
    <property type="component" value="Unassembled WGS sequence"/>
</dbReference>